<dbReference type="Proteomes" id="UP000887578">
    <property type="component" value="Unplaced"/>
</dbReference>
<dbReference type="WBParaSite" id="PDA_v2.g14308.t1">
    <property type="protein sequence ID" value="PDA_v2.g14308.t1"/>
    <property type="gene ID" value="PDA_v2.g14308"/>
</dbReference>
<sequence>MYDSAKAAEMPMIANKFDSDECLGEMPSYGLLLENDEAFSQEPAVHDDRPLESALIEEHREMDNNPLKEADEYVNLPSSIGNTDDLENAFESVQQIFAPNSVKENPETVFILIDELNGIPPVDSEVKLSLYDDKSFIPPMEAVDEDISFVCYENSSYPEISNGIPYNNTLLLSGNEEQFYNSKKDEKTVEFSNVENFIPSSEVIAEDDTVAIFRENPLSQVSVETNQNAFLIDVETENNGEILKLANDEDMIPIVKVNQDSDNLISFDPVVEQVVEDLVDHFTTDWIVPDYLIKDESEVNKTNFDDTKKEKDEFGH</sequence>
<name>A0A914P8E2_9BILA</name>
<accession>A0A914P8E2</accession>
<reference evidence="2" key="1">
    <citation type="submission" date="2022-11" db="UniProtKB">
        <authorList>
            <consortium name="WormBaseParasite"/>
        </authorList>
    </citation>
    <scope>IDENTIFICATION</scope>
</reference>
<dbReference type="AlphaFoldDB" id="A0A914P8E2"/>
<keyword evidence="1" id="KW-1185">Reference proteome</keyword>
<evidence type="ECO:0000313" key="1">
    <source>
        <dbReference type="Proteomes" id="UP000887578"/>
    </source>
</evidence>
<proteinExistence type="predicted"/>
<protein>
    <submittedName>
        <fullName evidence="2">Uncharacterized protein</fullName>
    </submittedName>
</protein>
<organism evidence="1 2">
    <name type="scientific">Panagrolaimus davidi</name>
    <dbReference type="NCBI Taxonomy" id="227884"/>
    <lineage>
        <taxon>Eukaryota</taxon>
        <taxon>Metazoa</taxon>
        <taxon>Ecdysozoa</taxon>
        <taxon>Nematoda</taxon>
        <taxon>Chromadorea</taxon>
        <taxon>Rhabditida</taxon>
        <taxon>Tylenchina</taxon>
        <taxon>Panagrolaimomorpha</taxon>
        <taxon>Panagrolaimoidea</taxon>
        <taxon>Panagrolaimidae</taxon>
        <taxon>Panagrolaimus</taxon>
    </lineage>
</organism>
<evidence type="ECO:0000313" key="2">
    <source>
        <dbReference type="WBParaSite" id="PDA_v2.g14308.t1"/>
    </source>
</evidence>